<dbReference type="Gene3D" id="3.40.50.2060">
    <property type="match status" value="1"/>
</dbReference>
<dbReference type="SUPFAM" id="SSF56815">
    <property type="entry name" value="Sec1/munc18-like (SM) proteins"/>
    <property type="match status" value="1"/>
</dbReference>
<dbReference type="Proteomes" id="UP001230188">
    <property type="component" value="Unassembled WGS sequence"/>
</dbReference>
<dbReference type="InterPro" id="IPR043127">
    <property type="entry name" value="Sec-1-like_dom3a"/>
</dbReference>
<dbReference type="GO" id="GO:0016192">
    <property type="term" value="P:vesicle-mediated transport"/>
    <property type="evidence" value="ECO:0007669"/>
    <property type="project" value="InterPro"/>
</dbReference>
<name>A0AAD7UGR4_9STRA</name>
<reference evidence="2" key="1">
    <citation type="submission" date="2023-01" db="EMBL/GenBank/DDBJ databases">
        <title>Metagenome sequencing of chrysophaentin producing Chrysophaeum taylorii.</title>
        <authorList>
            <person name="Davison J."/>
            <person name="Bewley C."/>
        </authorList>
    </citation>
    <scope>NUCLEOTIDE SEQUENCE</scope>
    <source>
        <strain evidence="2">NIES-1699</strain>
    </source>
</reference>
<protein>
    <submittedName>
        <fullName evidence="2">Uncharacterized protein</fullName>
    </submittedName>
</protein>
<dbReference type="EMBL" id="JAQMWT010000330">
    <property type="protein sequence ID" value="KAJ8604513.1"/>
    <property type="molecule type" value="Genomic_DNA"/>
</dbReference>
<dbReference type="Gene3D" id="1.25.40.60">
    <property type="match status" value="1"/>
</dbReference>
<dbReference type="PANTHER" id="PTHR11679">
    <property type="entry name" value="VESICLE PROTEIN SORTING-ASSOCIATED"/>
    <property type="match status" value="1"/>
</dbReference>
<evidence type="ECO:0000313" key="2">
    <source>
        <dbReference type="EMBL" id="KAJ8604513.1"/>
    </source>
</evidence>
<dbReference type="Gene3D" id="3.40.50.1910">
    <property type="match status" value="1"/>
</dbReference>
<comment type="caution">
    <text evidence="2">The sequence shown here is derived from an EMBL/GenBank/DDBJ whole genome shotgun (WGS) entry which is preliminary data.</text>
</comment>
<evidence type="ECO:0000313" key="3">
    <source>
        <dbReference type="Proteomes" id="UP001230188"/>
    </source>
</evidence>
<dbReference type="InterPro" id="IPR036045">
    <property type="entry name" value="Sec1-like_sf"/>
</dbReference>
<dbReference type="Pfam" id="PF00995">
    <property type="entry name" value="Sec1"/>
    <property type="match status" value="1"/>
</dbReference>
<gene>
    <name evidence="2" type="ORF">CTAYLR_000921</name>
</gene>
<accession>A0AAD7UGR4</accession>
<dbReference type="InterPro" id="IPR027482">
    <property type="entry name" value="Sec1-like_dom2"/>
</dbReference>
<dbReference type="InterPro" id="IPR043154">
    <property type="entry name" value="Sec-1-like_dom1"/>
</dbReference>
<dbReference type="AlphaFoldDB" id="A0AAD7UGR4"/>
<organism evidence="2 3">
    <name type="scientific">Chrysophaeum taylorii</name>
    <dbReference type="NCBI Taxonomy" id="2483200"/>
    <lineage>
        <taxon>Eukaryota</taxon>
        <taxon>Sar</taxon>
        <taxon>Stramenopiles</taxon>
        <taxon>Ochrophyta</taxon>
        <taxon>Pelagophyceae</taxon>
        <taxon>Pelagomonadales</taxon>
        <taxon>Pelagomonadaceae</taxon>
        <taxon>Chrysophaeum</taxon>
    </lineage>
</organism>
<sequence>MSNLREVVRGILQREVVRKGSGWNVLVVDAEASKVLTPVLGMYDLMEEHVSLVESLEKRRQPFTEMGVIYVAAPSDKSVKAIAADWKGRDAPYAEAHVFFLSKVSEAQMSALALPELTPRLKSFAELNLDFLAVESQVFVAADVAKLATVCATLGDLSPKIRYRGEVAKAAAYALRDELKGPGGDLTVLVLDRMDDVMTPLMHEYTYQAMIQDVLAVEGDARDRVSYGKTTKSGESKDVAILSDKDALWLELRHEHIARVIDSLRAKTTEFLSHNSAAALSRGEDMSLGDMASALKKLPEFQAATAALNKHMSIAHECLTEFHKHKLLDASRLEQTLVTGKDEDGETVSPNAVFDDVAAFAKIGNDHAVRLACSYLFAKGGRIGESERAKLQNLPQDTLITFANHMADRGTPLHADAKKLEPKKKKSSAFSIFKKTKEVDISESRYVPPLKTILEALVDDKLSYDTYPQIGGRKTPAKQPAQSARKANKKATFSGPKFLVCVLGGCAYSEMKAAYDVSNATNRLVLLGGTRLLTPSTFLSHLSNS</sequence>
<dbReference type="InterPro" id="IPR001619">
    <property type="entry name" value="Sec1-like"/>
</dbReference>
<comment type="similarity">
    <text evidence="1">Belongs to the STXBP/unc-18/SEC1 family.</text>
</comment>
<proteinExistence type="inferred from homology"/>
<evidence type="ECO:0000256" key="1">
    <source>
        <dbReference type="ARBA" id="ARBA00009884"/>
    </source>
</evidence>
<keyword evidence="3" id="KW-1185">Reference proteome</keyword>
<dbReference type="Gene3D" id="3.90.830.10">
    <property type="entry name" value="Syntaxin Binding Protein 1, Chain A, domain 2"/>
    <property type="match status" value="1"/>
</dbReference>
<dbReference type="PIRSF" id="PIRSF005715">
    <property type="entry name" value="VPS45_Sec1"/>
    <property type="match status" value="1"/>
</dbReference>